<dbReference type="Pfam" id="PF04247">
    <property type="entry name" value="SirB"/>
    <property type="match status" value="1"/>
</dbReference>
<proteinExistence type="predicted"/>
<gene>
    <name evidence="2" type="ORF">NVI5450_2995</name>
</gene>
<evidence type="ECO:0000313" key="3">
    <source>
        <dbReference type="Proteomes" id="UP000183794"/>
    </source>
</evidence>
<dbReference type="AlphaFoldDB" id="A0A1K9ZZD7"/>
<feature type="transmembrane region" description="Helical" evidence="1">
    <location>
        <begin position="12"/>
        <end position="30"/>
    </location>
</feature>
<dbReference type="EMBL" id="FPLD01000079">
    <property type="protein sequence ID" value="SGZ06055.1"/>
    <property type="molecule type" value="Genomic_DNA"/>
</dbReference>
<evidence type="ECO:0000256" key="1">
    <source>
        <dbReference type="SAM" id="Phobius"/>
    </source>
</evidence>
<reference evidence="2 3" key="1">
    <citation type="submission" date="2016-11" db="EMBL/GenBank/DDBJ databases">
        <authorList>
            <person name="Jaros S."/>
            <person name="Januszkiewicz K."/>
            <person name="Wedrychowicz H."/>
        </authorList>
    </citation>
    <scope>NUCLEOTIDE SEQUENCE [LARGE SCALE GENOMIC DNA]</scope>
    <source>
        <strain evidence="2">NVI 5450</strain>
    </source>
</reference>
<dbReference type="Proteomes" id="UP000183794">
    <property type="component" value="Unassembled WGS sequence"/>
</dbReference>
<sequence length="132" mass="14786">MDYANYAFVKHMHMGMAYLSITFFIFRSILSVTESPLLQNKVIKILPHIIDTLLILLAGHLMMTIQQYPFTDTWLTAKLIALIAYVIVGTIAIKRGKTAIIRMWASVAAVAIFAYILGVAKSHDVMSWLALA</sequence>
<dbReference type="PANTHER" id="PTHR39594:SF1">
    <property type="entry name" value="PROTEIN YCHQ"/>
    <property type="match status" value="1"/>
</dbReference>
<dbReference type="InterPro" id="IPR007360">
    <property type="entry name" value="SirB"/>
</dbReference>
<keyword evidence="1" id="KW-1133">Transmembrane helix</keyword>
<accession>A0A1K9ZZD7</accession>
<name>A0A1K9ZZD7_9GAMM</name>
<feature type="transmembrane region" description="Helical" evidence="1">
    <location>
        <begin position="42"/>
        <end position="63"/>
    </location>
</feature>
<dbReference type="GO" id="GO:0005886">
    <property type="term" value="C:plasma membrane"/>
    <property type="evidence" value="ECO:0007669"/>
    <property type="project" value="TreeGrafter"/>
</dbReference>
<dbReference type="PANTHER" id="PTHR39594">
    <property type="entry name" value="PROTEIN YCHQ"/>
    <property type="match status" value="1"/>
</dbReference>
<keyword evidence="1" id="KW-0812">Transmembrane</keyword>
<feature type="transmembrane region" description="Helical" evidence="1">
    <location>
        <begin position="75"/>
        <end position="93"/>
    </location>
</feature>
<protein>
    <submittedName>
        <fullName evidence="2">Putative membrane protein</fullName>
    </submittedName>
</protein>
<evidence type="ECO:0000313" key="2">
    <source>
        <dbReference type="EMBL" id="SGZ06055.1"/>
    </source>
</evidence>
<dbReference type="OrthoDB" id="5588650at2"/>
<dbReference type="PIRSF" id="PIRSF005610">
    <property type="entry name" value="SirB"/>
    <property type="match status" value="1"/>
</dbReference>
<organism evidence="2 3">
    <name type="scientific">Moritella viscosa</name>
    <dbReference type="NCBI Taxonomy" id="80854"/>
    <lineage>
        <taxon>Bacteria</taxon>
        <taxon>Pseudomonadati</taxon>
        <taxon>Pseudomonadota</taxon>
        <taxon>Gammaproteobacteria</taxon>
        <taxon>Alteromonadales</taxon>
        <taxon>Moritellaceae</taxon>
        <taxon>Moritella</taxon>
    </lineage>
</organism>
<keyword evidence="1" id="KW-0472">Membrane</keyword>
<feature type="transmembrane region" description="Helical" evidence="1">
    <location>
        <begin position="100"/>
        <end position="120"/>
    </location>
</feature>
<dbReference type="RefSeq" id="WP_075497459.1">
    <property type="nucleotide sequence ID" value="NZ_CAWRBC010000123.1"/>
</dbReference>